<protein>
    <submittedName>
        <fullName evidence="1">NTF2-like protein</fullName>
    </submittedName>
</protein>
<gene>
    <name evidence="1" type="ORF">OBBRIDRAFT_722289</name>
</gene>
<dbReference type="Proteomes" id="UP000250043">
    <property type="component" value="Unassembled WGS sequence"/>
</dbReference>
<dbReference type="EMBL" id="KV722341">
    <property type="protein sequence ID" value="OCH94761.1"/>
    <property type="molecule type" value="Genomic_DNA"/>
</dbReference>
<dbReference type="GO" id="GO:0030638">
    <property type="term" value="P:polyketide metabolic process"/>
    <property type="evidence" value="ECO:0007669"/>
    <property type="project" value="InterPro"/>
</dbReference>
<accession>A0A8E2J540</accession>
<proteinExistence type="predicted"/>
<dbReference type="SUPFAM" id="SSF54427">
    <property type="entry name" value="NTF2-like"/>
    <property type="match status" value="1"/>
</dbReference>
<keyword evidence="2" id="KW-1185">Reference proteome</keyword>
<sequence>MLKLYPNAVNSVVRPPLLVLLLSEEQAGWAQQMSEEGYDVLHVTYPDLTLESLNNALRDTTNRIASADYTDWGLITYGLRETDLRYVAELFAAPGLKACVHYCAQLEQAQSLIVRDHESEKILPTIFHLASSQELLHASLIPWTDTRALGYTLPTSSFPPVSVYTYPLVSAKPPFPYMAKAPTLVRPGEAQSVDLYVRSATGLAYTRTLDLLKRELGPHYNFEKLWEQHTYYEFAERNALKTMSTMVSTPYVNHIATLTGGLGFDELARFYKYHFTSDKVTPPDTELIPISRTIGADRIVDEMVFKCTHTTEIDYFLPGVAPTGKPLEIALVGIVAFRGDKLTFEYWDQASVLVQQLDLLDPTNLPVAGVEVARKMVDPFGLPSNSLMKRWQESEGLPLE</sequence>
<dbReference type="OrthoDB" id="5440at2759"/>
<dbReference type="PANTHER" id="PTHR38436:SF3">
    <property type="entry name" value="CARBOXYMETHYLENEBUTENOLIDASE-RELATED"/>
    <property type="match status" value="1"/>
</dbReference>
<evidence type="ECO:0000313" key="2">
    <source>
        <dbReference type="Proteomes" id="UP000250043"/>
    </source>
</evidence>
<dbReference type="PANTHER" id="PTHR38436">
    <property type="entry name" value="POLYKETIDE CYCLASE SNOAL-LIKE DOMAIN"/>
    <property type="match status" value="1"/>
</dbReference>
<dbReference type="InterPro" id="IPR009959">
    <property type="entry name" value="Cyclase_SnoaL-like"/>
</dbReference>
<organism evidence="1 2">
    <name type="scientific">Obba rivulosa</name>
    <dbReference type="NCBI Taxonomy" id="1052685"/>
    <lineage>
        <taxon>Eukaryota</taxon>
        <taxon>Fungi</taxon>
        <taxon>Dikarya</taxon>
        <taxon>Basidiomycota</taxon>
        <taxon>Agaricomycotina</taxon>
        <taxon>Agaricomycetes</taxon>
        <taxon>Polyporales</taxon>
        <taxon>Gelatoporiaceae</taxon>
        <taxon>Obba</taxon>
    </lineage>
</organism>
<evidence type="ECO:0000313" key="1">
    <source>
        <dbReference type="EMBL" id="OCH94761.1"/>
    </source>
</evidence>
<reference evidence="1 2" key="1">
    <citation type="submission" date="2016-07" db="EMBL/GenBank/DDBJ databases">
        <title>Draft genome of the white-rot fungus Obba rivulosa 3A-2.</title>
        <authorList>
            <consortium name="DOE Joint Genome Institute"/>
            <person name="Miettinen O."/>
            <person name="Riley R."/>
            <person name="Acob R."/>
            <person name="Barry K."/>
            <person name="Cullen D."/>
            <person name="De Vries R."/>
            <person name="Hainaut M."/>
            <person name="Hatakka A."/>
            <person name="Henrissat B."/>
            <person name="Hilden K."/>
            <person name="Kuo R."/>
            <person name="Labutti K."/>
            <person name="Lipzen A."/>
            <person name="Makela M.R."/>
            <person name="Sandor L."/>
            <person name="Spatafora J.W."/>
            <person name="Grigoriev I.V."/>
            <person name="Hibbett D.S."/>
        </authorList>
    </citation>
    <scope>NUCLEOTIDE SEQUENCE [LARGE SCALE GENOMIC DNA]</scope>
    <source>
        <strain evidence="1 2">3A-2</strain>
    </source>
</reference>
<dbReference type="InterPro" id="IPR032710">
    <property type="entry name" value="NTF2-like_dom_sf"/>
</dbReference>
<dbReference type="Gene3D" id="3.10.450.50">
    <property type="match status" value="1"/>
</dbReference>
<name>A0A8E2J540_9APHY</name>
<dbReference type="AlphaFoldDB" id="A0A8E2J540"/>